<dbReference type="CDD" id="cd07906">
    <property type="entry name" value="Adenylation_DNA_ligase_LigD_LigC"/>
    <property type="match status" value="1"/>
</dbReference>
<dbReference type="GO" id="GO:0004527">
    <property type="term" value="F:exonuclease activity"/>
    <property type="evidence" value="ECO:0007669"/>
    <property type="project" value="UniProtKB-KW"/>
</dbReference>
<organism evidence="23 24">
    <name type="scientific">Panacibacter microcysteis</name>
    <dbReference type="NCBI Taxonomy" id="2793269"/>
    <lineage>
        <taxon>Bacteria</taxon>
        <taxon>Pseudomonadati</taxon>
        <taxon>Bacteroidota</taxon>
        <taxon>Chitinophagia</taxon>
        <taxon>Chitinophagales</taxon>
        <taxon>Chitinophagaceae</taxon>
        <taxon>Panacibacter</taxon>
    </lineage>
</organism>
<keyword evidence="7" id="KW-0479">Metal-binding</keyword>
<evidence type="ECO:0000313" key="24">
    <source>
        <dbReference type="Proteomes" id="UP000628448"/>
    </source>
</evidence>
<evidence type="ECO:0000256" key="4">
    <source>
        <dbReference type="ARBA" id="ARBA00022679"/>
    </source>
</evidence>
<dbReference type="PANTHER" id="PTHR42705">
    <property type="entry name" value="BIFUNCTIONAL NON-HOMOLOGOUS END JOINING PROTEIN LIGD"/>
    <property type="match status" value="1"/>
</dbReference>
<comment type="caution">
    <text evidence="23">The sequence shown here is derived from an EMBL/GenBank/DDBJ whole genome shotgun (WGS) entry which is preliminary data.</text>
</comment>
<evidence type="ECO:0000256" key="15">
    <source>
        <dbReference type="ARBA" id="ARBA00023172"/>
    </source>
</evidence>
<keyword evidence="10" id="KW-0378">Hydrolase</keyword>
<evidence type="ECO:0000313" key="23">
    <source>
        <dbReference type="EMBL" id="MBG9378102.1"/>
    </source>
</evidence>
<dbReference type="Gene3D" id="2.40.50.140">
    <property type="entry name" value="Nucleic acid-binding proteins"/>
    <property type="match status" value="1"/>
</dbReference>
<dbReference type="InterPro" id="IPR052171">
    <property type="entry name" value="NHEJ_LigD"/>
</dbReference>
<dbReference type="InterPro" id="IPR014146">
    <property type="entry name" value="LigD_ligase_dom"/>
</dbReference>
<evidence type="ECO:0000256" key="20">
    <source>
        <dbReference type="ARBA" id="ARBA00034003"/>
    </source>
</evidence>
<dbReference type="GO" id="GO:0046872">
    <property type="term" value="F:metal ion binding"/>
    <property type="evidence" value="ECO:0007669"/>
    <property type="project" value="UniProtKB-KW"/>
</dbReference>
<dbReference type="Pfam" id="PF13298">
    <property type="entry name" value="LigD_N"/>
    <property type="match status" value="1"/>
</dbReference>
<sequence>MSLAQYRKKRSFKVTPEPKGGKPENVTLKFVIQKHDATHLHYDFRLEMDGVLKSWAVPKGPSVDPSVKRLAMMVEDHPYDYKDFEGIIPKGQYGGGTVMVWDEGTYEPMTKHATKKEAEKDLLQQLRKGKLVFIMHGKKLKGEYALVKSAYQGENSWLLMKAKDKYAKDTDITRKDKSVVSGKTLLQIEKNPGKVYSRKTIDPGTTVKDKPKKLQEKPAKKAAFSVPVNIEPMLATLTDKPFDEPGWIYEIKWDGYRCIAYVNDGSVELKSRNNKSFNEKFYPLHTALGQLKVNAVLDGEVIVAGEEGISKFGDLQNWRSEADGTLLFYVFDILWLNGEELLQLPLTVRRQKLMETITENESIRISNAFETSGIEFFDAASKMHLEGIIAKKKESLYAPGARSREWLKIKVQARHEVVIGGYTNNEDSSKLFSALLVGVFRDGTLHYTGKIGTGFNEQMQQQMMKTFKPLIRKTSPFDTEPDVNKPSRFRPHPPKASVTWLKPALVCEVSYTEITGDGVMRHPSFEGMRDDKKAADVKEEKPLPAKRLTAASSVIDKQKMIKPVAAGKRKTLLNPTDETQVRVINKHELKFTNLSKIFWPKEKYTKRDLINYYYQVAPYMLPYLKDRPQSLNRHPNGIDGKSFYQKDVTGKAPEWLETFPYRSDADNKDKEYLVCTNEEDLLYMASLGCIEINPWSSRVQKPNEPDWCIIDLDPDNNPFEQVIEAALVTKQVLDSANITSYVKTSGSTGMHIYIPLGAKYTYEQSKEFARVIVKLVHAQLPRFTSIERATRLRKGKLYLDFLQNRPQATLAAPYSARPKPGGTVSAPLHWEEVKKGLQMRSFTIANMMDRLKHEGDIFKKVLGKGIDMQKALDKLLLQFEENG</sequence>
<accession>A0A931GZA8</accession>
<keyword evidence="9" id="KW-0227">DNA damage</keyword>
<dbReference type="Gene3D" id="3.30.1490.70">
    <property type="match status" value="1"/>
</dbReference>
<proteinExistence type="predicted"/>
<dbReference type="GO" id="GO:0003677">
    <property type="term" value="F:DNA binding"/>
    <property type="evidence" value="ECO:0007669"/>
    <property type="project" value="UniProtKB-KW"/>
</dbReference>
<dbReference type="Gene3D" id="3.30.470.30">
    <property type="entry name" value="DNA ligase/mRNA capping enzyme"/>
    <property type="match status" value="1"/>
</dbReference>
<evidence type="ECO:0000256" key="6">
    <source>
        <dbReference type="ARBA" id="ARBA00022722"/>
    </source>
</evidence>
<keyword evidence="3 23" id="KW-0436">Ligase</keyword>
<evidence type="ECO:0000256" key="18">
    <source>
        <dbReference type="ARBA" id="ARBA00023268"/>
    </source>
</evidence>
<dbReference type="NCBIfam" id="TIGR02777">
    <property type="entry name" value="LigD_PE_dom"/>
    <property type="match status" value="1"/>
</dbReference>
<dbReference type="SUPFAM" id="SSF56091">
    <property type="entry name" value="DNA ligase/mRNA capping enzyme, catalytic domain"/>
    <property type="match status" value="1"/>
</dbReference>
<evidence type="ECO:0000256" key="8">
    <source>
        <dbReference type="ARBA" id="ARBA00022741"/>
    </source>
</evidence>
<evidence type="ECO:0000256" key="7">
    <source>
        <dbReference type="ARBA" id="ARBA00022723"/>
    </source>
</evidence>
<keyword evidence="17" id="KW-0464">Manganese</keyword>
<keyword evidence="13" id="KW-0239">DNA-directed DNA polymerase</keyword>
<dbReference type="SUPFAM" id="SSF50249">
    <property type="entry name" value="Nucleic acid-binding proteins"/>
    <property type="match status" value="1"/>
</dbReference>
<evidence type="ECO:0000256" key="13">
    <source>
        <dbReference type="ARBA" id="ARBA00022932"/>
    </source>
</evidence>
<dbReference type="NCBIfam" id="TIGR02778">
    <property type="entry name" value="ligD_pol"/>
    <property type="match status" value="1"/>
</dbReference>
<dbReference type="Proteomes" id="UP000628448">
    <property type="component" value="Unassembled WGS sequence"/>
</dbReference>
<keyword evidence="8" id="KW-0547">Nucleotide-binding</keyword>
<dbReference type="InterPro" id="IPR012340">
    <property type="entry name" value="NA-bd_OB-fold"/>
</dbReference>
<dbReference type="AlphaFoldDB" id="A0A931GZA8"/>
<dbReference type="InterPro" id="IPR012310">
    <property type="entry name" value="DNA_ligase_ATP-dep_cent"/>
</dbReference>
<dbReference type="EMBL" id="JADWYR010000002">
    <property type="protein sequence ID" value="MBG9378102.1"/>
    <property type="molecule type" value="Genomic_DNA"/>
</dbReference>
<evidence type="ECO:0000256" key="1">
    <source>
        <dbReference type="ARBA" id="ARBA00001936"/>
    </source>
</evidence>
<protein>
    <recommendedName>
        <fullName evidence="2">DNA ligase (ATP)</fullName>
        <ecNumber evidence="2">6.5.1.1</ecNumber>
    </recommendedName>
    <alternativeName>
        <fullName evidence="19">NHEJ DNA polymerase</fullName>
    </alternativeName>
</protein>
<evidence type="ECO:0000256" key="10">
    <source>
        <dbReference type="ARBA" id="ARBA00022801"/>
    </source>
</evidence>
<dbReference type="GO" id="GO:0006310">
    <property type="term" value="P:DNA recombination"/>
    <property type="evidence" value="ECO:0007669"/>
    <property type="project" value="UniProtKB-KW"/>
</dbReference>
<evidence type="ECO:0000256" key="14">
    <source>
        <dbReference type="ARBA" id="ARBA00023125"/>
    </source>
</evidence>
<keyword evidence="6" id="KW-0540">Nuclease</keyword>
<evidence type="ECO:0000256" key="17">
    <source>
        <dbReference type="ARBA" id="ARBA00023211"/>
    </source>
</evidence>
<dbReference type="NCBIfam" id="TIGR02779">
    <property type="entry name" value="NHEJ_ligase_lig"/>
    <property type="match status" value="1"/>
</dbReference>
<dbReference type="Pfam" id="PF21686">
    <property type="entry name" value="LigD_Prim-Pol"/>
    <property type="match status" value="1"/>
</dbReference>
<keyword evidence="12" id="KW-0067">ATP-binding</keyword>
<dbReference type="NCBIfam" id="TIGR02776">
    <property type="entry name" value="NHEJ_ligase_prk"/>
    <property type="match status" value="1"/>
</dbReference>
<comment type="catalytic activity">
    <reaction evidence="20">
        <text>ATP + (deoxyribonucleotide)n-3'-hydroxyl + 5'-phospho-(deoxyribonucleotide)m = (deoxyribonucleotide)n+m + AMP + diphosphate.</text>
        <dbReference type="EC" id="6.5.1.1"/>
    </reaction>
</comment>
<keyword evidence="4" id="KW-0808">Transferase</keyword>
<dbReference type="InterPro" id="IPR012309">
    <property type="entry name" value="DNA_ligase_ATP-dep_C"/>
</dbReference>
<keyword evidence="11" id="KW-0269">Exonuclease</keyword>
<dbReference type="GO" id="GO:0003910">
    <property type="term" value="F:DNA ligase (ATP) activity"/>
    <property type="evidence" value="ECO:0007669"/>
    <property type="project" value="UniProtKB-EC"/>
</dbReference>
<evidence type="ECO:0000259" key="22">
    <source>
        <dbReference type="PROSITE" id="PS50160"/>
    </source>
</evidence>
<dbReference type="PROSITE" id="PS50160">
    <property type="entry name" value="DNA_LIGASE_A3"/>
    <property type="match status" value="1"/>
</dbReference>
<keyword evidence="24" id="KW-1185">Reference proteome</keyword>
<keyword evidence="16" id="KW-0234">DNA repair</keyword>
<dbReference type="CDD" id="cd07971">
    <property type="entry name" value="OBF_DNA_ligase_LigD"/>
    <property type="match status" value="1"/>
</dbReference>
<evidence type="ECO:0000256" key="16">
    <source>
        <dbReference type="ARBA" id="ARBA00023204"/>
    </source>
</evidence>
<keyword evidence="18" id="KW-0511">Multifunctional enzyme</keyword>
<dbReference type="PANTHER" id="PTHR42705:SF2">
    <property type="entry name" value="BIFUNCTIONAL NON-HOMOLOGOUS END JOINING PROTEIN LIGD"/>
    <property type="match status" value="1"/>
</dbReference>
<dbReference type="GO" id="GO:0005524">
    <property type="term" value="F:ATP binding"/>
    <property type="evidence" value="ECO:0007669"/>
    <property type="project" value="UniProtKB-KW"/>
</dbReference>
<evidence type="ECO:0000256" key="19">
    <source>
        <dbReference type="ARBA" id="ARBA00029943"/>
    </source>
</evidence>
<dbReference type="InterPro" id="IPR014144">
    <property type="entry name" value="LigD_PE_domain"/>
</dbReference>
<evidence type="ECO:0000256" key="3">
    <source>
        <dbReference type="ARBA" id="ARBA00022598"/>
    </source>
</evidence>
<dbReference type="EC" id="6.5.1.1" evidence="2"/>
<dbReference type="GO" id="GO:0006281">
    <property type="term" value="P:DNA repair"/>
    <property type="evidence" value="ECO:0007669"/>
    <property type="project" value="UniProtKB-KW"/>
</dbReference>
<feature type="domain" description="ATP-dependent DNA ligase family profile" evidence="22">
    <location>
        <begin position="319"/>
        <end position="454"/>
    </location>
</feature>
<dbReference type="Pfam" id="PF01068">
    <property type="entry name" value="DNA_ligase_A_M"/>
    <property type="match status" value="1"/>
</dbReference>
<dbReference type="InterPro" id="IPR014143">
    <property type="entry name" value="NHEJ_ligase_prk"/>
</dbReference>
<dbReference type="Pfam" id="PF04679">
    <property type="entry name" value="DNA_ligase_A_C"/>
    <property type="match status" value="1"/>
</dbReference>
<reference evidence="23" key="1">
    <citation type="submission" date="2020-11" db="EMBL/GenBank/DDBJ databases">
        <title>Bacterial whole genome sequence for Panacibacter sp. DH6.</title>
        <authorList>
            <person name="Le V."/>
            <person name="Ko S."/>
            <person name="Ahn C.-Y."/>
            <person name="Oh H.-M."/>
        </authorList>
    </citation>
    <scope>NUCLEOTIDE SEQUENCE</scope>
    <source>
        <strain evidence="23">DH6</strain>
    </source>
</reference>
<evidence type="ECO:0000256" key="2">
    <source>
        <dbReference type="ARBA" id="ARBA00012727"/>
    </source>
</evidence>
<feature type="region of interest" description="Disordered" evidence="21">
    <location>
        <begin position="475"/>
        <end position="494"/>
    </location>
</feature>
<keyword evidence="15" id="KW-0233">DNA recombination</keyword>
<comment type="cofactor">
    <cofactor evidence="1">
        <name>Mn(2+)</name>
        <dbReference type="ChEBI" id="CHEBI:29035"/>
    </cofactor>
</comment>
<evidence type="ECO:0000256" key="9">
    <source>
        <dbReference type="ARBA" id="ARBA00022763"/>
    </source>
</evidence>
<dbReference type="CDD" id="cd04865">
    <property type="entry name" value="LigD_Pol_like_2"/>
    <property type="match status" value="1"/>
</dbReference>
<feature type="region of interest" description="Disordered" evidence="21">
    <location>
        <begin position="1"/>
        <end position="20"/>
    </location>
</feature>
<evidence type="ECO:0000256" key="5">
    <source>
        <dbReference type="ARBA" id="ARBA00022695"/>
    </source>
</evidence>
<evidence type="ECO:0000256" key="12">
    <source>
        <dbReference type="ARBA" id="ARBA00022840"/>
    </source>
</evidence>
<feature type="compositionally biased region" description="Basic residues" evidence="21">
    <location>
        <begin position="1"/>
        <end position="12"/>
    </location>
</feature>
<keyword evidence="14" id="KW-0238">DNA-binding</keyword>
<evidence type="ECO:0000256" key="11">
    <source>
        <dbReference type="ARBA" id="ARBA00022839"/>
    </source>
</evidence>
<gene>
    <name evidence="23" type="primary">ligD</name>
    <name evidence="23" type="ORF">I5907_17830</name>
</gene>
<name>A0A931GZA8_9BACT</name>
<dbReference type="Gene3D" id="3.90.920.10">
    <property type="entry name" value="DNA primase, PRIM domain"/>
    <property type="match status" value="1"/>
</dbReference>
<dbReference type="InterPro" id="IPR014145">
    <property type="entry name" value="LigD_pol_dom"/>
</dbReference>
<keyword evidence="5" id="KW-0548">Nucleotidyltransferase</keyword>
<evidence type="ECO:0000256" key="21">
    <source>
        <dbReference type="SAM" id="MobiDB-lite"/>
    </source>
</evidence>
<dbReference type="GO" id="GO:0003887">
    <property type="term" value="F:DNA-directed DNA polymerase activity"/>
    <property type="evidence" value="ECO:0007669"/>
    <property type="project" value="UniProtKB-KW"/>
</dbReference>